<evidence type="ECO:0000313" key="4">
    <source>
        <dbReference type="Proteomes" id="UP000603227"/>
    </source>
</evidence>
<dbReference type="AlphaFoldDB" id="A0A919GR86"/>
<evidence type="ECO:0000256" key="2">
    <source>
        <dbReference type="SAM" id="SignalP"/>
    </source>
</evidence>
<evidence type="ECO:0000256" key="1">
    <source>
        <dbReference type="SAM" id="MobiDB-lite"/>
    </source>
</evidence>
<sequence length="420" mass="45036">MKHRMKSRSKKTVIFAAAGTSVLALTVPITALATSTEPGSEAPGSHCTVDISGGPVQCFPTYRAAIAAATDGRVKDAPLDVRKAVANPAFRKKIDVAGTAAELRADEESDEESSVVIGTEYLDANHAGKSMSFTAESKCTPDEPGFQVDQVPAEFNDAISSYQTFNDCQARHFADPGLKGDSTSWQIGGQLSVGDGVDNRTSSIQWSYAEAPTAAQLFADCDEKIATCKFEHKGDVTYSYGGAHEVARAYNCTSIEQVKKMTWTDATGGKNSLSVELGASYKIGNALVGGEYSLSFKTTYGHEWTWESRVSDETDLTVPAGEVGWVNRNTKMQTAGGEYTVTYKDRKWGHYIWYVRDFVATGPVPHEMGVVDWVSRPMTAAEKADHCKDGAAVVTATPKKAKAASTKSVPSTAHVLSGPR</sequence>
<accession>A0A919GR86</accession>
<proteinExistence type="predicted"/>
<feature type="region of interest" description="Disordered" evidence="1">
    <location>
        <begin position="399"/>
        <end position="420"/>
    </location>
</feature>
<evidence type="ECO:0000313" key="3">
    <source>
        <dbReference type="EMBL" id="GHH88889.1"/>
    </source>
</evidence>
<reference evidence="3" key="1">
    <citation type="journal article" date="2014" name="Int. J. Syst. Evol. Microbiol.">
        <title>Complete genome sequence of Corynebacterium casei LMG S-19264T (=DSM 44701T), isolated from a smear-ripened cheese.</title>
        <authorList>
            <consortium name="US DOE Joint Genome Institute (JGI-PGF)"/>
            <person name="Walter F."/>
            <person name="Albersmeier A."/>
            <person name="Kalinowski J."/>
            <person name="Ruckert C."/>
        </authorList>
    </citation>
    <scope>NUCLEOTIDE SEQUENCE</scope>
    <source>
        <strain evidence="3">CGMCC 4.7403</strain>
    </source>
</reference>
<protein>
    <submittedName>
        <fullName evidence="3">Uncharacterized protein</fullName>
    </submittedName>
</protein>
<organism evidence="3 4">
    <name type="scientific">Streptomyces capitiformicae</name>
    <dbReference type="NCBI Taxonomy" id="2014920"/>
    <lineage>
        <taxon>Bacteria</taxon>
        <taxon>Bacillati</taxon>
        <taxon>Actinomycetota</taxon>
        <taxon>Actinomycetes</taxon>
        <taxon>Kitasatosporales</taxon>
        <taxon>Streptomycetaceae</taxon>
        <taxon>Streptomyces</taxon>
    </lineage>
</organism>
<keyword evidence="2" id="KW-0732">Signal</keyword>
<gene>
    <name evidence="3" type="ORF">GCM10017771_36130</name>
</gene>
<keyword evidence="4" id="KW-1185">Reference proteome</keyword>
<feature type="chain" id="PRO_5036711761" evidence="2">
    <location>
        <begin position="34"/>
        <end position="420"/>
    </location>
</feature>
<comment type="caution">
    <text evidence="3">The sequence shown here is derived from an EMBL/GenBank/DDBJ whole genome shotgun (WGS) entry which is preliminary data.</text>
</comment>
<dbReference type="Gene3D" id="2.60.20.10">
    <property type="entry name" value="Crystallins"/>
    <property type="match status" value="1"/>
</dbReference>
<reference evidence="3" key="2">
    <citation type="submission" date="2020-09" db="EMBL/GenBank/DDBJ databases">
        <authorList>
            <person name="Sun Q."/>
            <person name="Zhou Y."/>
        </authorList>
    </citation>
    <scope>NUCLEOTIDE SEQUENCE</scope>
    <source>
        <strain evidence="3">CGMCC 4.7403</strain>
    </source>
</reference>
<name>A0A919GR86_9ACTN</name>
<dbReference type="EMBL" id="BNAT01000011">
    <property type="protein sequence ID" value="GHH88889.1"/>
    <property type="molecule type" value="Genomic_DNA"/>
</dbReference>
<dbReference type="Proteomes" id="UP000603227">
    <property type="component" value="Unassembled WGS sequence"/>
</dbReference>
<feature type="signal peptide" evidence="2">
    <location>
        <begin position="1"/>
        <end position="33"/>
    </location>
</feature>
<feature type="compositionally biased region" description="Low complexity" evidence="1">
    <location>
        <begin position="399"/>
        <end position="413"/>
    </location>
</feature>